<accession>A0A3N0Y2Y9</accession>
<dbReference type="AlphaFoldDB" id="A0A3N0Y2Y9"/>
<gene>
    <name evidence="2" type="ORF">DPX16_5899</name>
</gene>
<name>A0A3N0Y2Y9_ANAGA</name>
<proteinExistence type="predicted"/>
<keyword evidence="3" id="KW-1185">Reference proteome</keyword>
<sequence>MDRTAWWVLGGTAMGLVFLGICARSFTMGSLMEILIADKCNTSNRGEVGWMGLPKLFTTLFRISSSHVAMTSISSLPIVFSKSSSCHIKSFPFIHRWRMK</sequence>
<protein>
    <submittedName>
        <fullName evidence="2">Uncharacterized protein</fullName>
    </submittedName>
</protein>
<evidence type="ECO:0000313" key="2">
    <source>
        <dbReference type="EMBL" id="ROL33004.1"/>
    </source>
</evidence>
<organism evidence="2 3">
    <name type="scientific">Anabarilius grahami</name>
    <name type="common">Kanglang fish</name>
    <name type="synonym">Barilius grahami</name>
    <dbReference type="NCBI Taxonomy" id="495550"/>
    <lineage>
        <taxon>Eukaryota</taxon>
        <taxon>Metazoa</taxon>
        <taxon>Chordata</taxon>
        <taxon>Craniata</taxon>
        <taxon>Vertebrata</taxon>
        <taxon>Euteleostomi</taxon>
        <taxon>Actinopterygii</taxon>
        <taxon>Neopterygii</taxon>
        <taxon>Teleostei</taxon>
        <taxon>Ostariophysi</taxon>
        <taxon>Cypriniformes</taxon>
        <taxon>Xenocyprididae</taxon>
        <taxon>Xenocypridinae</taxon>
        <taxon>Xenocypridinae incertae sedis</taxon>
        <taxon>Anabarilius</taxon>
    </lineage>
</organism>
<comment type="caution">
    <text evidence="2">The sequence shown here is derived from an EMBL/GenBank/DDBJ whole genome shotgun (WGS) entry which is preliminary data.</text>
</comment>
<keyword evidence="1" id="KW-0472">Membrane</keyword>
<evidence type="ECO:0000256" key="1">
    <source>
        <dbReference type="SAM" id="Phobius"/>
    </source>
</evidence>
<keyword evidence="1" id="KW-0812">Transmembrane</keyword>
<keyword evidence="1" id="KW-1133">Transmembrane helix</keyword>
<dbReference type="Proteomes" id="UP000281406">
    <property type="component" value="Unassembled WGS sequence"/>
</dbReference>
<evidence type="ECO:0000313" key="3">
    <source>
        <dbReference type="Proteomes" id="UP000281406"/>
    </source>
</evidence>
<reference evidence="2 3" key="1">
    <citation type="submission" date="2018-10" db="EMBL/GenBank/DDBJ databases">
        <title>Genome assembly for a Yunnan-Guizhou Plateau 3E fish, Anabarilius grahami (Regan), and its evolutionary and genetic applications.</title>
        <authorList>
            <person name="Jiang W."/>
        </authorList>
    </citation>
    <scope>NUCLEOTIDE SEQUENCE [LARGE SCALE GENOMIC DNA]</scope>
    <source>
        <strain evidence="2">AG-KIZ</strain>
        <tissue evidence="2">Muscle</tissue>
    </source>
</reference>
<feature type="transmembrane region" description="Helical" evidence="1">
    <location>
        <begin position="6"/>
        <end position="26"/>
    </location>
</feature>
<dbReference type="EMBL" id="RJVU01053528">
    <property type="protein sequence ID" value="ROL33004.1"/>
    <property type="molecule type" value="Genomic_DNA"/>
</dbReference>